<comment type="caution">
    <text evidence="4">The sequence shown here is derived from an EMBL/GenBank/DDBJ whole genome shotgun (WGS) entry which is preliminary data.</text>
</comment>
<dbReference type="OrthoDB" id="433414at2759"/>
<dbReference type="EMBL" id="CAJJDO010000008">
    <property type="protein sequence ID" value="CAD8140200.1"/>
    <property type="molecule type" value="Genomic_DNA"/>
</dbReference>
<reference evidence="4" key="1">
    <citation type="submission" date="2021-01" db="EMBL/GenBank/DDBJ databases">
        <authorList>
            <consortium name="Genoscope - CEA"/>
            <person name="William W."/>
        </authorList>
    </citation>
    <scope>NUCLEOTIDE SEQUENCE</scope>
</reference>
<accession>A0A8S1SK26</accession>
<keyword evidence="5" id="KW-1185">Reference proteome</keyword>
<protein>
    <recommendedName>
        <fullName evidence="3">BART domain-containing protein</fullName>
    </recommendedName>
</protein>
<sequence>MGPKSSKDKPQEPQKQPPKPAQIKSQNVKKKPSQVDEDIWMYDLILQYLASPIWRNPISDFLDENCIIFDDEEENKIVYQEIHKKFKSMIEAMIEQLMVDIGVEDEEQLRKVIEIGLKNKKHKKYFEQLLIVENFLVFKKLMLKRNKELEYEALKELQKIDGGKNPEMEMKVKQAELEKERMEIEHAVAMSIAVENEKAKIQIQEEEEFIEAIRQSQISYQRQQEEILLSQVQQQPAVVNHQAPIQNQQIQPQPDQKPESVLIFEDDVPKEKEQAPQQQQQVKQKEKTEPSQIKQKEPLPQIVQQKVEVMSLAQEREALLAQGNQLKENLKEIEETFKQNIKNQQDQETLEQRKQRLQQQRELIKQKKIKERQDELKKYQEGEQQEQKPEQQEKGPLVVDMTEFIADQKRSQELELKKQELKKRAELLKKIKQDALQEQG</sequence>
<keyword evidence="1" id="KW-0175">Coiled coil</keyword>
<dbReference type="GO" id="GO:0005930">
    <property type="term" value="C:axoneme"/>
    <property type="evidence" value="ECO:0007669"/>
    <property type="project" value="TreeGrafter"/>
</dbReference>
<dbReference type="AlphaFoldDB" id="A0A8S1SK26"/>
<organism evidence="4 5">
    <name type="scientific">Paramecium pentaurelia</name>
    <dbReference type="NCBI Taxonomy" id="43138"/>
    <lineage>
        <taxon>Eukaryota</taxon>
        <taxon>Sar</taxon>
        <taxon>Alveolata</taxon>
        <taxon>Ciliophora</taxon>
        <taxon>Intramacronucleata</taxon>
        <taxon>Oligohymenophorea</taxon>
        <taxon>Peniculida</taxon>
        <taxon>Parameciidae</taxon>
        <taxon>Paramecium</taxon>
    </lineage>
</organism>
<dbReference type="InterPro" id="IPR023379">
    <property type="entry name" value="BART_dom"/>
</dbReference>
<dbReference type="Proteomes" id="UP000689195">
    <property type="component" value="Unassembled WGS sequence"/>
</dbReference>
<proteinExistence type="predicted"/>
<evidence type="ECO:0000313" key="5">
    <source>
        <dbReference type="Proteomes" id="UP000689195"/>
    </source>
</evidence>
<feature type="domain" description="BART" evidence="3">
    <location>
        <begin position="38"/>
        <end position="150"/>
    </location>
</feature>
<feature type="compositionally biased region" description="Basic and acidic residues" evidence="2">
    <location>
        <begin position="374"/>
        <end position="393"/>
    </location>
</feature>
<dbReference type="GO" id="GO:0097546">
    <property type="term" value="C:ciliary base"/>
    <property type="evidence" value="ECO:0007669"/>
    <property type="project" value="TreeGrafter"/>
</dbReference>
<feature type="region of interest" description="Disordered" evidence="2">
    <location>
        <begin position="1"/>
        <end position="31"/>
    </location>
</feature>
<feature type="coiled-coil region" evidence="1">
    <location>
        <begin position="309"/>
        <end position="374"/>
    </location>
</feature>
<dbReference type="PANTHER" id="PTHR21532:SF0">
    <property type="entry name" value="CILIA- AND FLAGELLA-ASSOCIATED PROTEIN 36"/>
    <property type="match status" value="1"/>
</dbReference>
<dbReference type="Pfam" id="PF11527">
    <property type="entry name" value="ARL2_Bind_BART"/>
    <property type="match status" value="1"/>
</dbReference>
<evidence type="ECO:0000256" key="2">
    <source>
        <dbReference type="SAM" id="MobiDB-lite"/>
    </source>
</evidence>
<gene>
    <name evidence="4" type="ORF">PPENT_87.1.T0080502</name>
</gene>
<feature type="coiled-coil region" evidence="1">
    <location>
        <begin position="411"/>
        <end position="438"/>
    </location>
</feature>
<feature type="coiled-coil region" evidence="1">
    <location>
        <begin position="165"/>
        <end position="216"/>
    </location>
</feature>
<dbReference type="PANTHER" id="PTHR21532">
    <property type="entry name" value="PHOSPHODIESTERASE HL"/>
    <property type="match status" value="1"/>
</dbReference>
<evidence type="ECO:0000313" key="4">
    <source>
        <dbReference type="EMBL" id="CAD8140200.1"/>
    </source>
</evidence>
<name>A0A8S1SK26_9CILI</name>
<feature type="region of interest" description="Disordered" evidence="2">
    <location>
        <begin position="374"/>
        <end position="398"/>
    </location>
</feature>
<evidence type="ECO:0000259" key="3">
    <source>
        <dbReference type="Pfam" id="PF11527"/>
    </source>
</evidence>
<feature type="compositionally biased region" description="Basic and acidic residues" evidence="2">
    <location>
        <begin position="283"/>
        <end position="297"/>
    </location>
</feature>
<dbReference type="InterPro" id="IPR038888">
    <property type="entry name" value="CFAP36"/>
</dbReference>
<feature type="compositionally biased region" description="Basic and acidic residues" evidence="2">
    <location>
        <begin position="1"/>
        <end position="12"/>
    </location>
</feature>
<feature type="region of interest" description="Disordered" evidence="2">
    <location>
        <begin position="268"/>
        <end position="300"/>
    </location>
</feature>
<evidence type="ECO:0000256" key="1">
    <source>
        <dbReference type="SAM" id="Coils"/>
    </source>
</evidence>